<evidence type="ECO:0000313" key="3">
    <source>
        <dbReference type="Proteomes" id="UP000018144"/>
    </source>
</evidence>
<feature type="compositionally biased region" description="Basic and acidic residues" evidence="1">
    <location>
        <begin position="102"/>
        <end position="111"/>
    </location>
</feature>
<name>U4L1Y0_PYROM</name>
<proteinExistence type="predicted"/>
<keyword evidence="3" id="KW-1185">Reference proteome</keyword>
<dbReference type="AlphaFoldDB" id="U4L1Y0"/>
<accession>U4L1Y0</accession>
<evidence type="ECO:0000313" key="2">
    <source>
        <dbReference type="EMBL" id="CCX10130.1"/>
    </source>
</evidence>
<feature type="region of interest" description="Disordered" evidence="1">
    <location>
        <begin position="87"/>
        <end position="111"/>
    </location>
</feature>
<dbReference type="EMBL" id="HF935513">
    <property type="protein sequence ID" value="CCX10130.1"/>
    <property type="molecule type" value="Genomic_DNA"/>
</dbReference>
<evidence type="ECO:0000256" key="1">
    <source>
        <dbReference type="SAM" id="MobiDB-lite"/>
    </source>
</evidence>
<protein>
    <submittedName>
        <fullName evidence="2">Uncharacterized protein</fullName>
    </submittedName>
</protein>
<dbReference type="Proteomes" id="UP000018144">
    <property type="component" value="Unassembled WGS sequence"/>
</dbReference>
<organism evidence="2 3">
    <name type="scientific">Pyronema omphalodes (strain CBS 100304)</name>
    <name type="common">Pyronema confluens</name>
    <dbReference type="NCBI Taxonomy" id="1076935"/>
    <lineage>
        <taxon>Eukaryota</taxon>
        <taxon>Fungi</taxon>
        <taxon>Dikarya</taxon>
        <taxon>Ascomycota</taxon>
        <taxon>Pezizomycotina</taxon>
        <taxon>Pezizomycetes</taxon>
        <taxon>Pezizales</taxon>
        <taxon>Pyronemataceae</taxon>
        <taxon>Pyronema</taxon>
    </lineage>
</organism>
<gene>
    <name evidence="2" type="ORF">PCON_09723</name>
</gene>
<reference evidence="2 3" key="1">
    <citation type="journal article" date="2013" name="PLoS Genet.">
        <title>The genome and development-dependent transcriptomes of Pyronema confluens: a window into fungal evolution.</title>
        <authorList>
            <person name="Traeger S."/>
            <person name="Altegoer F."/>
            <person name="Freitag M."/>
            <person name="Gabaldon T."/>
            <person name="Kempken F."/>
            <person name="Kumar A."/>
            <person name="Marcet-Houben M."/>
            <person name="Poggeler S."/>
            <person name="Stajich J.E."/>
            <person name="Nowrousian M."/>
        </authorList>
    </citation>
    <scope>NUCLEOTIDE SEQUENCE [LARGE SCALE GENOMIC DNA]</scope>
    <source>
        <strain evidence="3">CBS 100304</strain>
        <tissue evidence="2">Vegetative mycelium</tissue>
    </source>
</reference>
<sequence>MHGWRCRLLTAPQKLFRYRYEDGQQQITEVQSEWPMMLQLQLMAIFSVPLTMTLAKSRFSFRISREGQELCPSVYLFLHRLRADMDPSGMGSPPQSLVCTRARSDVMRDVR</sequence>